<dbReference type="InterPro" id="IPR014980">
    <property type="entry name" value="DOPA_dioxygen"/>
</dbReference>
<dbReference type="PIRSF" id="PIRSF028139">
    <property type="entry name" value="DOPA-diox_rel_Mll2280"/>
    <property type="match status" value="1"/>
</dbReference>
<evidence type="ECO:0000313" key="1">
    <source>
        <dbReference type="EMBL" id="MDO6454815.1"/>
    </source>
</evidence>
<gene>
    <name evidence="1" type="ORF">Q4490_14680</name>
</gene>
<dbReference type="PANTHER" id="PTHR36423">
    <property type="entry name" value="AFR070WP"/>
    <property type="match status" value="1"/>
</dbReference>
<dbReference type="EMBL" id="JAUOPG010000010">
    <property type="protein sequence ID" value="MDO6454815.1"/>
    <property type="molecule type" value="Genomic_DNA"/>
</dbReference>
<dbReference type="AlphaFoldDB" id="A0AAW7XPT7"/>
<dbReference type="RefSeq" id="WP_290034598.1">
    <property type="nucleotide sequence ID" value="NZ_CAXHZV010000010.1"/>
</dbReference>
<reference evidence="1" key="1">
    <citation type="submission" date="2023-07" db="EMBL/GenBank/DDBJ databases">
        <title>Genome content predicts the carbon catabolic preferences of heterotrophic bacteria.</title>
        <authorList>
            <person name="Gralka M."/>
        </authorList>
    </citation>
    <scope>NUCLEOTIDE SEQUENCE</scope>
    <source>
        <strain evidence="1">I2M16</strain>
    </source>
</reference>
<dbReference type="Gene3D" id="3.30.70.1240">
    <property type="entry name" value="DOPA-like domains"/>
    <property type="match status" value="1"/>
</dbReference>
<sequence length="110" mass="12499">MTSIHYYHAHVYYDAESMPLAKQLCESAVALYPAIKMGRMHQKPVGPHPDWSCQLTIPTAMMGEVMGWLALNRKALVLFIHPLTGNALQEHRDAAIWMGKVRPLKLDQFL</sequence>
<dbReference type="Pfam" id="PF08883">
    <property type="entry name" value="DOPA_dioxygen"/>
    <property type="match status" value="1"/>
</dbReference>
<accession>A0AAW7XPT7</accession>
<dbReference type="Proteomes" id="UP001169862">
    <property type="component" value="Unassembled WGS sequence"/>
</dbReference>
<name>A0AAW7XPT7_9GAMM</name>
<organism evidence="1 2">
    <name type="scientific">Neptunomonas phycophila</name>
    <dbReference type="NCBI Taxonomy" id="1572645"/>
    <lineage>
        <taxon>Bacteria</taxon>
        <taxon>Pseudomonadati</taxon>
        <taxon>Pseudomonadota</taxon>
        <taxon>Gammaproteobacteria</taxon>
        <taxon>Oceanospirillales</taxon>
        <taxon>Oceanospirillaceae</taxon>
        <taxon>Neptunomonas</taxon>
    </lineage>
</organism>
<dbReference type="PANTHER" id="PTHR36423:SF2">
    <property type="entry name" value="AFR070WP"/>
    <property type="match status" value="1"/>
</dbReference>
<dbReference type="InterPro" id="IPR023389">
    <property type="entry name" value="DOPA-like_sf"/>
</dbReference>
<proteinExistence type="predicted"/>
<comment type="caution">
    <text evidence="1">The sequence shown here is derived from an EMBL/GenBank/DDBJ whole genome shotgun (WGS) entry which is preliminary data.</text>
</comment>
<protein>
    <submittedName>
        <fullName evidence="1">DOPA 4,5-dioxygenase family protein</fullName>
    </submittedName>
</protein>
<dbReference type="SUPFAM" id="SSF143410">
    <property type="entry name" value="DOPA-like"/>
    <property type="match status" value="1"/>
</dbReference>
<evidence type="ECO:0000313" key="2">
    <source>
        <dbReference type="Proteomes" id="UP001169862"/>
    </source>
</evidence>